<keyword evidence="14 19" id="KW-0560">Oxidoreductase</keyword>
<keyword evidence="11 19" id="KW-0521">NADP</keyword>
<evidence type="ECO:0000256" key="3">
    <source>
        <dbReference type="ARBA" id="ARBA00004496"/>
    </source>
</evidence>
<dbReference type="Pfam" id="PF01565">
    <property type="entry name" value="FAD_binding_4"/>
    <property type="match status" value="1"/>
</dbReference>
<comment type="subcellular location">
    <subcellularLocation>
        <location evidence="3 19">Cytoplasm</location>
    </subcellularLocation>
</comment>
<dbReference type="EMBL" id="JAIXNE010000002">
    <property type="protein sequence ID" value="MCA6074928.1"/>
    <property type="molecule type" value="Genomic_DNA"/>
</dbReference>
<evidence type="ECO:0000256" key="5">
    <source>
        <dbReference type="ARBA" id="ARBA00012518"/>
    </source>
</evidence>
<dbReference type="EMBL" id="JAIXNE010000004">
    <property type="protein sequence ID" value="MCA6077233.1"/>
    <property type="molecule type" value="Genomic_DNA"/>
</dbReference>
<evidence type="ECO:0000256" key="9">
    <source>
        <dbReference type="ARBA" id="ARBA00022630"/>
    </source>
</evidence>
<feature type="active site" evidence="19">
    <location>
        <position position="162"/>
    </location>
</feature>
<comment type="pathway">
    <text evidence="4 19">Cell wall biogenesis; peptidoglycan biosynthesis.</text>
</comment>
<dbReference type="GO" id="GO:0071949">
    <property type="term" value="F:FAD binding"/>
    <property type="evidence" value="ECO:0007669"/>
    <property type="project" value="InterPro"/>
</dbReference>
<keyword evidence="12 19" id="KW-0133">Cell shape</keyword>
<dbReference type="EC" id="1.3.1.98" evidence="5 19"/>
<evidence type="ECO:0000313" key="21">
    <source>
        <dbReference type="EMBL" id="MCA6074928.1"/>
    </source>
</evidence>
<evidence type="ECO:0000313" key="24">
    <source>
        <dbReference type="Proteomes" id="UP001139409"/>
    </source>
</evidence>
<dbReference type="Gene3D" id="3.30.465.10">
    <property type="match status" value="1"/>
</dbReference>
<evidence type="ECO:0000256" key="11">
    <source>
        <dbReference type="ARBA" id="ARBA00022857"/>
    </source>
</evidence>
<organism evidence="21 24">
    <name type="scientific">Fulvivirga sedimenti</name>
    <dbReference type="NCBI Taxonomy" id="2879465"/>
    <lineage>
        <taxon>Bacteria</taxon>
        <taxon>Pseudomonadati</taxon>
        <taxon>Bacteroidota</taxon>
        <taxon>Cytophagia</taxon>
        <taxon>Cytophagales</taxon>
        <taxon>Fulvivirgaceae</taxon>
        <taxon>Fulvivirga</taxon>
    </lineage>
</organism>
<proteinExistence type="inferred from homology"/>
<dbReference type="Pfam" id="PF02873">
    <property type="entry name" value="MurB_C"/>
    <property type="match status" value="1"/>
</dbReference>
<evidence type="ECO:0000256" key="8">
    <source>
        <dbReference type="ARBA" id="ARBA00022618"/>
    </source>
</evidence>
<name>A0A9X1KVL4_9BACT</name>
<evidence type="ECO:0000256" key="14">
    <source>
        <dbReference type="ARBA" id="ARBA00023002"/>
    </source>
</evidence>
<keyword evidence="13 19" id="KW-0573">Peptidoglycan synthesis</keyword>
<dbReference type="GO" id="GO:0009252">
    <property type="term" value="P:peptidoglycan biosynthetic process"/>
    <property type="evidence" value="ECO:0007669"/>
    <property type="project" value="UniProtKB-UniRule"/>
</dbReference>
<evidence type="ECO:0000259" key="20">
    <source>
        <dbReference type="PROSITE" id="PS51387"/>
    </source>
</evidence>
<dbReference type="InterPro" id="IPR011601">
    <property type="entry name" value="MurB_C"/>
</dbReference>
<dbReference type="NCBIfam" id="NF010478">
    <property type="entry name" value="PRK13903.1"/>
    <property type="match status" value="1"/>
</dbReference>
<comment type="catalytic activity">
    <reaction evidence="18 19">
        <text>UDP-N-acetyl-alpha-D-muramate + NADP(+) = UDP-N-acetyl-3-O-(1-carboxyvinyl)-alpha-D-glucosamine + NADPH + H(+)</text>
        <dbReference type="Rhea" id="RHEA:12248"/>
        <dbReference type="ChEBI" id="CHEBI:15378"/>
        <dbReference type="ChEBI" id="CHEBI:57783"/>
        <dbReference type="ChEBI" id="CHEBI:58349"/>
        <dbReference type="ChEBI" id="CHEBI:68483"/>
        <dbReference type="ChEBI" id="CHEBI:70757"/>
        <dbReference type="EC" id="1.3.1.98"/>
    </reaction>
</comment>
<dbReference type="HAMAP" id="MF_00037">
    <property type="entry name" value="MurB"/>
    <property type="match status" value="1"/>
</dbReference>
<dbReference type="RefSeq" id="WP_225698037.1">
    <property type="nucleotide sequence ID" value="NZ_JAIXNE010000002.1"/>
</dbReference>
<evidence type="ECO:0000313" key="22">
    <source>
        <dbReference type="EMBL" id="MCA6076105.1"/>
    </source>
</evidence>
<dbReference type="PROSITE" id="PS51387">
    <property type="entry name" value="FAD_PCMH"/>
    <property type="match status" value="1"/>
</dbReference>
<accession>A0A9X1KVL4</accession>
<keyword evidence="16 19" id="KW-0961">Cell wall biogenesis/degradation</keyword>
<evidence type="ECO:0000256" key="2">
    <source>
        <dbReference type="ARBA" id="ARBA00003921"/>
    </source>
</evidence>
<comment type="similarity">
    <text evidence="19">Belongs to the MurB family.</text>
</comment>
<dbReference type="InterPro" id="IPR016169">
    <property type="entry name" value="FAD-bd_PCMH_sub2"/>
</dbReference>
<keyword evidence="10 19" id="KW-0274">FAD</keyword>
<protein>
    <recommendedName>
        <fullName evidence="6 19">UDP-N-acetylenolpyruvoylglucosamine reductase</fullName>
        <ecNumber evidence="5 19">1.3.1.98</ecNumber>
    </recommendedName>
    <alternativeName>
        <fullName evidence="17 19">UDP-N-acetylmuramate dehydrogenase</fullName>
    </alternativeName>
</protein>
<feature type="active site" description="Proton donor" evidence="19">
    <location>
        <position position="237"/>
    </location>
</feature>
<evidence type="ECO:0000256" key="17">
    <source>
        <dbReference type="ARBA" id="ARBA00031026"/>
    </source>
</evidence>
<dbReference type="Proteomes" id="UP001139409">
    <property type="component" value="Unassembled WGS sequence"/>
</dbReference>
<dbReference type="PANTHER" id="PTHR21071:SF4">
    <property type="entry name" value="UDP-N-ACETYLENOLPYRUVOYLGLUCOSAMINE REDUCTASE"/>
    <property type="match status" value="1"/>
</dbReference>
<evidence type="ECO:0000256" key="6">
    <source>
        <dbReference type="ARBA" id="ARBA00015188"/>
    </source>
</evidence>
<dbReference type="PANTHER" id="PTHR21071">
    <property type="entry name" value="UDP-N-ACETYLENOLPYRUVOYLGLUCOSAMINE REDUCTASE"/>
    <property type="match status" value="1"/>
</dbReference>
<dbReference type="Gene3D" id="3.30.43.10">
    <property type="entry name" value="Uridine Diphospho-n-acetylenolpyruvylglucosamine Reductase, domain 2"/>
    <property type="match status" value="1"/>
</dbReference>
<sequence>MQIQKNFPLQGFNTFGLPSVAQEFVRCNSIEDVQDVIKQLHPDPLFILGGGSNILLTRDIEGLVLKMDISGKEVLHESDEDVIVRAGAGENWHEFVMYAIDNNLGGIENLSLIPGTVGAAPMQNIGAYGVEIEQVFDHLRAVDLTTGEIRTFFKEECDFGYRESIFKKEAKGKYIICDVAFRLRKFPHTLNISYGAIGDTLHQKGITNPTIRDVSNAVIEIRKSKLPDPAEIGNSGSFFKNPTISAEMFNRLKEEFNELPGYKTDDHQVKVPAAWLIEKCGWKGLVRDGIGVHKNQALVLVNYGSGKGADIEKLAFEIQASVRERFGIELQPEVNII</sequence>
<evidence type="ECO:0000256" key="18">
    <source>
        <dbReference type="ARBA" id="ARBA00048914"/>
    </source>
</evidence>
<evidence type="ECO:0000256" key="16">
    <source>
        <dbReference type="ARBA" id="ARBA00023316"/>
    </source>
</evidence>
<dbReference type="AlphaFoldDB" id="A0A9X1KVL4"/>
<keyword evidence="15 19" id="KW-0131">Cell cycle</keyword>
<evidence type="ECO:0000313" key="23">
    <source>
        <dbReference type="EMBL" id="MCA6077233.1"/>
    </source>
</evidence>
<comment type="caution">
    <text evidence="21">The sequence shown here is derived from an EMBL/GenBank/DDBJ whole genome shotgun (WGS) entry which is preliminary data.</text>
</comment>
<dbReference type="SUPFAM" id="SSF56176">
    <property type="entry name" value="FAD-binding/transporter-associated domain-like"/>
    <property type="match status" value="1"/>
</dbReference>
<evidence type="ECO:0000256" key="12">
    <source>
        <dbReference type="ARBA" id="ARBA00022960"/>
    </source>
</evidence>
<evidence type="ECO:0000256" key="7">
    <source>
        <dbReference type="ARBA" id="ARBA00022490"/>
    </source>
</evidence>
<feature type="domain" description="FAD-binding PCMH-type" evidence="20">
    <location>
        <begin position="17"/>
        <end position="186"/>
    </location>
</feature>
<keyword evidence="7 19" id="KW-0963">Cytoplasm</keyword>
<keyword evidence="8 19" id="KW-0132">Cell division</keyword>
<dbReference type="Gene3D" id="3.90.78.10">
    <property type="entry name" value="UDP-N-acetylenolpyruvoylglucosamine reductase, C-terminal domain"/>
    <property type="match status" value="1"/>
</dbReference>
<dbReference type="InterPro" id="IPR003170">
    <property type="entry name" value="MurB"/>
</dbReference>
<dbReference type="InterPro" id="IPR036318">
    <property type="entry name" value="FAD-bd_PCMH-like_sf"/>
</dbReference>
<dbReference type="GO" id="GO:0008762">
    <property type="term" value="F:UDP-N-acetylmuramate dehydrogenase activity"/>
    <property type="evidence" value="ECO:0007669"/>
    <property type="project" value="UniProtKB-UniRule"/>
</dbReference>
<gene>
    <name evidence="19 21" type="primary">murB</name>
    <name evidence="21" type="ORF">LDX50_08610</name>
    <name evidence="22" type="ORF">LDX50_14580</name>
    <name evidence="23" type="ORF">LDX50_20300</name>
</gene>
<feature type="active site" evidence="19">
    <location>
        <position position="333"/>
    </location>
</feature>
<keyword evidence="9 19" id="KW-0285">Flavoprotein</keyword>
<dbReference type="InterPro" id="IPR016166">
    <property type="entry name" value="FAD-bd_PCMH"/>
</dbReference>
<dbReference type="SUPFAM" id="SSF56194">
    <property type="entry name" value="Uridine diphospho-N-Acetylenolpyruvylglucosamine reductase, MurB, C-terminal domain"/>
    <property type="match status" value="1"/>
</dbReference>
<dbReference type="NCBIfam" id="NF000755">
    <property type="entry name" value="PRK00046.1"/>
    <property type="match status" value="1"/>
</dbReference>
<dbReference type="GO" id="GO:0051301">
    <property type="term" value="P:cell division"/>
    <property type="evidence" value="ECO:0007669"/>
    <property type="project" value="UniProtKB-KW"/>
</dbReference>
<evidence type="ECO:0000256" key="13">
    <source>
        <dbReference type="ARBA" id="ARBA00022984"/>
    </source>
</evidence>
<reference evidence="21" key="1">
    <citation type="submission" date="2021-09" db="EMBL/GenBank/DDBJ databases">
        <title>Fulvivirga sp. isolated from coastal sediment.</title>
        <authorList>
            <person name="Yu H."/>
        </authorList>
    </citation>
    <scope>NUCLEOTIDE SEQUENCE</scope>
    <source>
        <strain evidence="21">1062</strain>
    </source>
</reference>
<dbReference type="InterPro" id="IPR036635">
    <property type="entry name" value="MurB_C_sf"/>
</dbReference>
<evidence type="ECO:0000256" key="1">
    <source>
        <dbReference type="ARBA" id="ARBA00001974"/>
    </source>
</evidence>
<evidence type="ECO:0000256" key="19">
    <source>
        <dbReference type="HAMAP-Rule" id="MF_00037"/>
    </source>
</evidence>
<dbReference type="EMBL" id="JAIXNE010000003">
    <property type="protein sequence ID" value="MCA6076105.1"/>
    <property type="molecule type" value="Genomic_DNA"/>
</dbReference>
<dbReference type="GO" id="GO:0071555">
    <property type="term" value="P:cell wall organization"/>
    <property type="evidence" value="ECO:0007669"/>
    <property type="project" value="UniProtKB-KW"/>
</dbReference>
<dbReference type="NCBIfam" id="TIGR00179">
    <property type="entry name" value="murB"/>
    <property type="match status" value="1"/>
</dbReference>
<evidence type="ECO:0000256" key="4">
    <source>
        <dbReference type="ARBA" id="ARBA00004752"/>
    </source>
</evidence>
<comment type="cofactor">
    <cofactor evidence="1 19">
        <name>FAD</name>
        <dbReference type="ChEBI" id="CHEBI:57692"/>
    </cofactor>
</comment>
<dbReference type="GO" id="GO:0005829">
    <property type="term" value="C:cytosol"/>
    <property type="evidence" value="ECO:0007669"/>
    <property type="project" value="TreeGrafter"/>
</dbReference>
<dbReference type="InterPro" id="IPR016167">
    <property type="entry name" value="FAD-bd_PCMH_sub1"/>
</dbReference>
<comment type="function">
    <text evidence="2 19">Cell wall formation.</text>
</comment>
<evidence type="ECO:0000256" key="10">
    <source>
        <dbReference type="ARBA" id="ARBA00022827"/>
    </source>
</evidence>
<dbReference type="InterPro" id="IPR006094">
    <property type="entry name" value="Oxid_FAD_bind_N"/>
</dbReference>
<keyword evidence="24" id="KW-1185">Reference proteome</keyword>
<evidence type="ECO:0000256" key="15">
    <source>
        <dbReference type="ARBA" id="ARBA00023306"/>
    </source>
</evidence>
<dbReference type="GO" id="GO:0008360">
    <property type="term" value="P:regulation of cell shape"/>
    <property type="evidence" value="ECO:0007669"/>
    <property type="project" value="UniProtKB-KW"/>
</dbReference>